<keyword evidence="9" id="KW-1185">Reference proteome</keyword>
<comment type="cofactor">
    <cofactor evidence="1 6">
        <name>FAD</name>
        <dbReference type="ChEBI" id="CHEBI:57692"/>
    </cofactor>
</comment>
<dbReference type="EMBL" id="AZNH01000069">
    <property type="protein sequence ID" value="KID83017.1"/>
    <property type="molecule type" value="Genomic_DNA"/>
</dbReference>
<evidence type="ECO:0000256" key="3">
    <source>
        <dbReference type="ARBA" id="ARBA00023002"/>
    </source>
</evidence>
<dbReference type="Pfam" id="PF01593">
    <property type="entry name" value="Amino_oxidase"/>
    <property type="match status" value="1"/>
</dbReference>
<feature type="binding site" evidence="5">
    <location>
        <position position="251"/>
    </location>
    <ligand>
        <name>FAD</name>
        <dbReference type="ChEBI" id="CHEBI:57692"/>
    </ligand>
</feature>
<evidence type="ECO:0000256" key="6">
    <source>
        <dbReference type="RuleBase" id="RU362067"/>
    </source>
</evidence>
<dbReference type="PANTHER" id="PTHR43563:SF14">
    <property type="entry name" value="AMINE OXIDASE"/>
    <property type="match status" value="1"/>
</dbReference>
<dbReference type="Gene3D" id="3.50.50.60">
    <property type="entry name" value="FAD/NAD(P)-binding domain"/>
    <property type="match status" value="1"/>
</dbReference>
<dbReference type="SUPFAM" id="SSF54373">
    <property type="entry name" value="FAD-linked reductases, C-terminal domain"/>
    <property type="match status" value="1"/>
</dbReference>
<evidence type="ECO:0000256" key="5">
    <source>
        <dbReference type="PIRSR" id="PIRSR601613-1"/>
    </source>
</evidence>
<comment type="similarity">
    <text evidence="2 6">Belongs to the flavin monoamine oxidase family.</text>
</comment>
<dbReference type="SUPFAM" id="SSF51905">
    <property type="entry name" value="FAD/NAD(P)-binding domain"/>
    <property type="match status" value="1"/>
</dbReference>
<dbReference type="InterPro" id="IPR036188">
    <property type="entry name" value="FAD/NAD-bd_sf"/>
</dbReference>
<reference evidence="8 9" key="1">
    <citation type="journal article" date="2014" name="Proc. Natl. Acad. Sci. U.S.A.">
        <title>Trajectory and genomic determinants of fungal-pathogen speciation and host adaptation.</title>
        <authorList>
            <person name="Hu X."/>
            <person name="Xiao G."/>
            <person name="Zheng P."/>
            <person name="Shang Y."/>
            <person name="Su Y."/>
            <person name="Zhang X."/>
            <person name="Liu X."/>
            <person name="Zhan S."/>
            <person name="St Leger R.J."/>
            <person name="Wang C."/>
        </authorList>
    </citation>
    <scope>NUCLEOTIDE SEQUENCE [LARGE SCALE GENOMIC DNA]</scope>
    <source>
        <strain evidence="8 9">ARSEF 977</strain>
    </source>
</reference>
<dbReference type="AlphaFoldDB" id="A0A0B4GTL2"/>
<evidence type="ECO:0000256" key="2">
    <source>
        <dbReference type="ARBA" id="ARBA00005995"/>
    </source>
</evidence>
<name>A0A0B4GTL2_METGA</name>
<dbReference type="PRINTS" id="PR00757">
    <property type="entry name" value="AMINEOXDASEF"/>
</dbReference>
<comment type="catalytic activity">
    <reaction evidence="4">
        <text>a secondary aliphatic amine + O2 + H2O = a primary amine + an aldehyde + H2O2</text>
        <dbReference type="Rhea" id="RHEA:26414"/>
        <dbReference type="ChEBI" id="CHEBI:15377"/>
        <dbReference type="ChEBI" id="CHEBI:15379"/>
        <dbReference type="ChEBI" id="CHEBI:16240"/>
        <dbReference type="ChEBI" id="CHEBI:17478"/>
        <dbReference type="ChEBI" id="CHEBI:58855"/>
        <dbReference type="ChEBI" id="CHEBI:65296"/>
        <dbReference type="EC" id="1.4.3.4"/>
    </reaction>
</comment>
<evidence type="ECO:0000313" key="9">
    <source>
        <dbReference type="Proteomes" id="UP000031192"/>
    </source>
</evidence>
<evidence type="ECO:0000256" key="4">
    <source>
        <dbReference type="ARBA" id="ARBA00048448"/>
    </source>
</evidence>
<comment type="caution">
    <text evidence="8">The sequence shown here is derived from an EMBL/GenBank/DDBJ whole genome shotgun (WGS) entry which is preliminary data.</text>
</comment>
<dbReference type="InterPro" id="IPR050703">
    <property type="entry name" value="Flavin_MAO"/>
</dbReference>
<dbReference type="InterPro" id="IPR001613">
    <property type="entry name" value="Flavin_amine_oxidase"/>
</dbReference>
<dbReference type="PANTHER" id="PTHR43563">
    <property type="entry name" value="AMINE OXIDASE"/>
    <property type="match status" value="1"/>
</dbReference>
<dbReference type="GO" id="GO:0097621">
    <property type="term" value="F:monoamine oxidase activity"/>
    <property type="evidence" value="ECO:0007669"/>
    <property type="project" value="UniProtKB-EC"/>
</dbReference>
<feature type="domain" description="Amine oxidase" evidence="7">
    <location>
        <begin position="11"/>
        <end position="471"/>
    </location>
</feature>
<proteinExistence type="inferred from homology"/>
<evidence type="ECO:0000313" key="8">
    <source>
        <dbReference type="EMBL" id="KID83017.1"/>
    </source>
</evidence>
<dbReference type="EC" id="1.4.3.-" evidence="6"/>
<dbReference type="OrthoDB" id="5046242at2759"/>
<evidence type="ECO:0000259" key="7">
    <source>
        <dbReference type="Pfam" id="PF01593"/>
    </source>
</evidence>
<dbReference type="Proteomes" id="UP000031192">
    <property type="component" value="Unassembled WGS sequence"/>
</dbReference>
<feature type="binding site" evidence="5">
    <location>
        <begin position="31"/>
        <end position="32"/>
    </location>
    <ligand>
        <name>FAD</name>
        <dbReference type="ChEBI" id="CHEBI:57692"/>
    </ligand>
</feature>
<gene>
    <name evidence="8" type="ORF">MGU_09713</name>
</gene>
<feature type="binding site" evidence="5">
    <location>
        <position position="447"/>
    </location>
    <ligand>
        <name>FAD</name>
        <dbReference type="ChEBI" id="CHEBI:57692"/>
    </ligand>
</feature>
<keyword evidence="3 6" id="KW-0560">Oxidoreductase</keyword>
<sequence>MADVIIVGAGLSGLAAAEKLVAAGKSVIVLEARDRVGGKIYDSHFTTPTVRGYAETGASFIGLGQTEAIALSERLGLRLFDTYDKGMIVVSSPTGERKLFDPEDAQSAAAAFSTKATKQLEAAVVQLDSMAAELDLTTPWSHPKAVEWDSQTLHSWICAHLSDPEAVAMHLAQWRAVLSAEAADVSLLQALTYIVRADDNSIERGGKGNWAQLISIKGGSLEKRVENGPQLLAIRLAERLGSNVVRTNSPVSGISKRGSEYIVHVEPRIDQPKSVLTGRSVLLALSPPLVSRLRFDPPLPISRDMLGQRMSMGAVGKVIAVYETPFWRDDGLSGRAFGLDDSHVKFTFDASPANASCGIIMGFLVGNYARRLDDMSDKYVQEVVVREYVHLFGPKAENVQHWIVQRWNREEYSRGGHFGFCPPNVMTVYGEDLTARPVDNTFFAGTELSSRWAGFMEGAIRAGRAAADGIIERFMDQGHGGSG</sequence>
<evidence type="ECO:0000256" key="1">
    <source>
        <dbReference type="ARBA" id="ARBA00001974"/>
    </source>
</evidence>
<accession>A0A0B4GTL2</accession>
<protein>
    <recommendedName>
        <fullName evidence="6">Amine oxidase</fullName>
        <ecNumber evidence="6">1.4.3.-</ecNumber>
    </recommendedName>
</protein>
<keyword evidence="6" id="KW-0285">Flavoprotein</keyword>
<feature type="binding site" evidence="5">
    <location>
        <position position="363"/>
    </location>
    <ligand>
        <name>substrate</name>
    </ligand>
</feature>
<keyword evidence="6" id="KW-0274">FAD</keyword>
<organism evidence="8 9">
    <name type="scientific">Metarhizium guizhouense (strain ARSEF 977)</name>
    <dbReference type="NCBI Taxonomy" id="1276136"/>
    <lineage>
        <taxon>Eukaryota</taxon>
        <taxon>Fungi</taxon>
        <taxon>Dikarya</taxon>
        <taxon>Ascomycota</taxon>
        <taxon>Pezizomycotina</taxon>
        <taxon>Sordariomycetes</taxon>
        <taxon>Hypocreomycetidae</taxon>
        <taxon>Hypocreales</taxon>
        <taxon>Clavicipitaceae</taxon>
        <taxon>Metarhizium</taxon>
    </lineage>
</organism>
<dbReference type="InterPro" id="IPR002937">
    <property type="entry name" value="Amino_oxidase"/>
</dbReference>
<feature type="binding site" evidence="5">
    <location>
        <position position="12"/>
    </location>
    <ligand>
        <name>FAD</name>
        <dbReference type="ChEBI" id="CHEBI:57692"/>
    </ligand>
</feature>
<dbReference type="HOGENOM" id="CLU_004498_0_4_1"/>